<dbReference type="HOGENOM" id="CLU_767656_0_0_1"/>
<evidence type="ECO:0000313" key="2">
    <source>
        <dbReference type="Proteomes" id="UP000039046"/>
    </source>
</evidence>
<keyword evidence="2" id="KW-1185">Reference proteome</keyword>
<dbReference type="EMBL" id="CDHN01000003">
    <property type="protein sequence ID" value="CEJ90925.1"/>
    <property type="molecule type" value="Genomic_DNA"/>
</dbReference>
<organism evidence="1 2">
    <name type="scientific">[Torrubiella] hemipterigena</name>
    <dbReference type="NCBI Taxonomy" id="1531966"/>
    <lineage>
        <taxon>Eukaryota</taxon>
        <taxon>Fungi</taxon>
        <taxon>Dikarya</taxon>
        <taxon>Ascomycota</taxon>
        <taxon>Pezizomycotina</taxon>
        <taxon>Sordariomycetes</taxon>
        <taxon>Hypocreomycetidae</taxon>
        <taxon>Hypocreales</taxon>
        <taxon>Clavicipitaceae</taxon>
        <taxon>Clavicipitaceae incertae sedis</taxon>
        <taxon>'Torrubiella' clade</taxon>
    </lineage>
</organism>
<dbReference type="OrthoDB" id="5404651at2759"/>
<dbReference type="STRING" id="1531966.A0A0A1TJN9"/>
<protein>
    <submittedName>
        <fullName evidence="1">Uncharacterized protein</fullName>
    </submittedName>
</protein>
<name>A0A0A1TJN9_9HYPO</name>
<proteinExistence type="predicted"/>
<accession>A0A0A1TJN9</accession>
<gene>
    <name evidence="1" type="ORF">VHEMI06677</name>
</gene>
<dbReference type="Proteomes" id="UP000039046">
    <property type="component" value="Unassembled WGS sequence"/>
</dbReference>
<reference evidence="1 2" key="1">
    <citation type="journal article" date="2015" name="Genome Announc.">
        <title>Draft Genome Sequence and Gene Annotation of the Entomopathogenic Fungus Verticillium hemipterigenum.</title>
        <authorList>
            <person name="Horn F."/>
            <person name="Habel A."/>
            <person name="Scharf D.H."/>
            <person name="Dworschak J."/>
            <person name="Brakhage A.A."/>
            <person name="Guthke R."/>
            <person name="Hertweck C."/>
            <person name="Linde J."/>
        </authorList>
    </citation>
    <scope>NUCLEOTIDE SEQUENCE [LARGE SCALE GENOMIC DNA]</scope>
</reference>
<sequence length="361" mass="40699">MKAEIPELKVTLAAAIASKEPIFLLSDEEQQEMNKLRPPPKPIVVAMMKGGNKYKPANPWFTSLWTLKESCLRPDMLFASAACNILAIQPANGNQAQEETALSEHLVSKDTFIPLIGLISTYLMFDRHCSIEDLPEQISRLYEELKRWAMSTGFMSLLELSRTDILMLGNRRQCTSNRAEAIMSAIGATKWYKTGPELKNPAIVPNGLVLGKYPPEFVREVRDIDQASFFSRYWKSFWSDDGDAFQISGWDFCTEDGQDKAGVYLAFNDIRGSLIPFHSTGHKYADAWPELSELPWVTHASLESWKVKEDGTVSIKEACVLASSQLQGIPQVLEEDVQCQVIGFHAKRLGKYRQLESSRVR</sequence>
<evidence type="ECO:0000313" key="1">
    <source>
        <dbReference type="EMBL" id="CEJ90925.1"/>
    </source>
</evidence>
<dbReference type="AlphaFoldDB" id="A0A0A1TJN9"/>